<keyword evidence="4 8" id="KW-0406">Ion transport</keyword>
<gene>
    <name evidence="8 9" type="primary">atpH</name>
    <name evidence="9" type="ORF">P857_894</name>
</gene>
<keyword evidence="3 8" id="KW-0375">Hydrogen ion transport</keyword>
<dbReference type="GO" id="GO:0045259">
    <property type="term" value="C:proton-transporting ATP synthase complex"/>
    <property type="evidence" value="ECO:0007669"/>
    <property type="project" value="UniProtKB-KW"/>
</dbReference>
<keyword evidence="10" id="KW-1185">Reference proteome</keyword>
<keyword evidence="8" id="KW-1003">Cell membrane</keyword>
<dbReference type="PANTHER" id="PTHR11910">
    <property type="entry name" value="ATP SYNTHASE DELTA CHAIN"/>
    <property type="match status" value="1"/>
</dbReference>
<dbReference type="InterPro" id="IPR026015">
    <property type="entry name" value="ATP_synth_OSCP/delta_N_sf"/>
</dbReference>
<dbReference type="Proteomes" id="UP000018951">
    <property type="component" value="Unassembled WGS sequence"/>
</dbReference>
<protein>
    <recommendedName>
        <fullName evidence="8">ATP synthase subunit delta</fullName>
    </recommendedName>
    <alternativeName>
        <fullName evidence="8">ATP synthase F(1) sector subunit delta</fullName>
    </alternativeName>
    <alternativeName>
        <fullName evidence="8">F-type ATPase subunit delta</fullName>
        <shortName evidence="8">F-ATPase subunit delta</shortName>
    </alternativeName>
</protein>
<comment type="caution">
    <text evidence="9">The sequence shown here is derived from an EMBL/GenBank/DDBJ whole genome shotgun (WGS) entry which is preliminary data.</text>
</comment>
<keyword evidence="5 8" id="KW-0472">Membrane</keyword>
<dbReference type="SUPFAM" id="SSF47928">
    <property type="entry name" value="N-terminal domain of the delta subunit of the F1F0-ATP synthase"/>
    <property type="match status" value="1"/>
</dbReference>
<dbReference type="Pfam" id="PF00213">
    <property type="entry name" value="OSCP"/>
    <property type="match status" value="1"/>
</dbReference>
<evidence type="ECO:0000256" key="5">
    <source>
        <dbReference type="ARBA" id="ARBA00023136"/>
    </source>
</evidence>
<dbReference type="PRINTS" id="PR00125">
    <property type="entry name" value="ATPASEDELTA"/>
</dbReference>
<keyword evidence="2 8" id="KW-0813">Transport</keyword>
<comment type="function">
    <text evidence="8">This protein is part of the stalk that links CF(0) to CF(1). It either transmits conformational changes from CF(0) to CF(1) or is implicated in proton conduction.</text>
</comment>
<comment type="similarity">
    <text evidence="8">Belongs to the ATPase delta chain family.</text>
</comment>
<organism evidence="9 10">
    <name type="scientific">Candidatus Xenolissoclinum pacificiensis L6</name>
    <dbReference type="NCBI Taxonomy" id="1401685"/>
    <lineage>
        <taxon>Bacteria</taxon>
        <taxon>Pseudomonadati</taxon>
        <taxon>Pseudomonadota</taxon>
        <taxon>Alphaproteobacteria</taxon>
        <taxon>Rickettsiales</taxon>
        <taxon>Anaplasmataceae</taxon>
        <taxon>Candidatus Xenolissoclinum</taxon>
    </lineage>
</organism>
<evidence type="ECO:0000313" key="9">
    <source>
        <dbReference type="EMBL" id="ETO91722.1"/>
    </source>
</evidence>
<dbReference type="Gene3D" id="1.10.520.20">
    <property type="entry name" value="N-terminal domain of the delta subunit of the F1F0-ATP synthase"/>
    <property type="match status" value="1"/>
</dbReference>
<comment type="subcellular location">
    <subcellularLocation>
        <location evidence="8">Cell membrane</location>
        <topology evidence="8">Peripheral membrane protein</topology>
    </subcellularLocation>
    <subcellularLocation>
        <location evidence="1">Membrane</location>
    </subcellularLocation>
</comment>
<dbReference type="STRING" id="1401685.P857_894"/>
<dbReference type="AlphaFoldDB" id="W2V258"/>
<evidence type="ECO:0000256" key="1">
    <source>
        <dbReference type="ARBA" id="ARBA00004370"/>
    </source>
</evidence>
<evidence type="ECO:0000256" key="3">
    <source>
        <dbReference type="ARBA" id="ARBA00022781"/>
    </source>
</evidence>
<dbReference type="InterPro" id="IPR000711">
    <property type="entry name" value="ATPase_OSCP/dsu"/>
</dbReference>
<sequence>MSSVSNKYAKALFDYCSDQVYDDFSNFISLSNINDFFLSYLSLPIIGSSEKKDFLSSVGFVSDFVNYVIILVEDDILSQVHNIYKQYKRLVYEKRNLMQIYVYSISEITKSQEQYIGKITRNMLNKDTEFEIENIIDRSLINGFIIKAENYILDISGRKKIECITQVTKDFIRKTL</sequence>
<evidence type="ECO:0000256" key="2">
    <source>
        <dbReference type="ARBA" id="ARBA00022448"/>
    </source>
</evidence>
<name>W2V258_9RICK</name>
<evidence type="ECO:0000256" key="4">
    <source>
        <dbReference type="ARBA" id="ARBA00023065"/>
    </source>
</evidence>
<dbReference type="NCBIfam" id="TIGR01145">
    <property type="entry name" value="ATP_synt_delta"/>
    <property type="match status" value="1"/>
</dbReference>
<keyword evidence="6 8" id="KW-0139">CF(1)</keyword>
<dbReference type="GO" id="GO:0046933">
    <property type="term" value="F:proton-transporting ATP synthase activity, rotational mechanism"/>
    <property type="evidence" value="ECO:0007669"/>
    <property type="project" value="UniProtKB-UniRule"/>
</dbReference>
<evidence type="ECO:0000256" key="8">
    <source>
        <dbReference type="HAMAP-Rule" id="MF_01416"/>
    </source>
</evidence>
<evidence type="ECO:0000313" key="10">
    <source>
        <dbReference type="Proteomes" id="UP000018951"/>
    </source>
</evidence>
<proteinExistence type="inferred from homology"/>
<evidence type="ECO:0000256" key="6">
    <source>
        <dbReference type="ARBA" id="ARBA00023196"/>
    </source>
</evidence>
<dbReference type="GO" id="GO:0005886">
    <property type="term" value="C:plasma membrane"/>
    <property type="evidence" value="ECO:0007669"/>
    <property type="project" value="UniProtKB-SubCell"/>
</dbReference>
<dbReference type="HAMAP" id="MF_01416">
    <property type="entry name" value="ATP_synth_delta_bact"/>
    <property type="match status" value="1"/>
</dbReference>
<reference evidence="9 10" key="1">
    <citation type="journal article" date="2013" name="PLoS ONE">
        <title>Bacterial endosymbiosis in a chordate host: long-term co-evolution and conservation of secondary metabolism.</title>
        <authorList>
            <person name="Kwan J.C."/>
            <person name="Schmidt E.W."/>
        </authorList>
    </citation>
    <scope>NUCLEOTIDE SEQUENCE [LARGE SCALE GENOMIC DNA]</scope>
    <source>
        <strain evidence="10">L6</strain>
    </source>
</reference>
<accession>W2V258</accession>
<keyword evidence="7 8" id="KW-0066">ATP synthesis</keyword>
<comment type="function">
    <text evidence="8">F(1)F(0) ATP synthase produces ATP from ADP in the presence of a proton or sodium gradient. F-type ATPases consist of two structural domains, F(1) containing the extramembraneous catalytic core and F(0) containing the membrane proton channel, linked together by a central stalk and a peripheral stalk. During catalysis, ATP synthesis in the catalytic domain of F(1) is coupled via a rotary mechanism of the central stalk subunits to proton translocation.</text>
</comment>
<evidence type="ECO:0000256" key="7">
    <source>
        <dbReference type="ARBA" id="ARBA00023310"/>
    </source>
</evidence>
<dbReference type="EMBL" id="AXCJ01000001">
    <property type="protein sequence ID" value="ETO91722.1"/>
    <property type="molecule type" value="Genomic_DNA"/>
</dbReference>